<dbReference type="PANTHER" id="PTHR44688">
    <property type="entry name" value="DNA-BINDING TRANSCRIPTIONAL ACTIVATOR DEVR_DOSR"/>
    <property type="match status" value="1"/>
</dbReference>
<dbReference type="CDD" id="cd06170">
    <property type="entry name" value="LuxR_C_like"/>
    <property type="match status" value="1"/>
</dbReference>
<dbReference type="EMBL" id="CP041969">
    <property type="protein sequence ID" value="QMV42235.1"/>
    <property type="molecule type" value="Genomic_DNA"/>
</dbReference>
<reference evidence="5 6" key="1">
    <citation type="submission" date="2019-07" db="EMBL/GenBank/DDBJ databases">
        <authorList>
            <person name="Kim J.K."/>
            <person name="Cheong H.-M."/>
            <person name="Choi Y."/>
            <person name="Hwang K.J."/>
            <person name="Lee S."/>
            <person name="Choi C."/>
        </authorList>
    </citation>
    <scope>NUCLEOTIDE SEQUENCE [LARGE SCALE GENOMIC DNA]</scope>
    <source>
        <strain evidence="5 6">KS 22</strain>
    </source>
</reference>
<dbReference type="InterPro" id="IPR000792">
    <property type="entry name" value="Tscrpt_reg_LuxR_C"/>
</dbReference>
<keyword evidence="3" id="KW-0804">Transcription</keyword>
<accession>A0A7G5BZ51</accession>
<sequence length="198" mass="21820">MGRFAALAATGDKPIRLNNISSQIRYASSSRSERGGPSKPSLPNHLLAFPIIAFGERVGVVCCEEAESGGEAFGRLDDRYLAKLSIRLGEALAAMPGADPRQREDRLRQVVERTGLEWEKSTEPFHSLLSARERQVAMQVATGLTNGDIAKQLYISVRTVTTHLERIFLKLNVTSRAALTRYVVEKGLLTDDADRLQP</sequence>
<dbReference type="Pfam" id="PF00196">
    <property type="entry name" value="GerE"/>
    <property type="match status" value="1"/>
</dbReference>
<gene>
    <name evidence="5" type="ORF">FPL14_14300</name>
</gene>
<dbReference type="RefSeq" id="WP_182303630.1">
    <property type="nucleotide sequence ID" value="NZ_CP041969.1"/>
</dbReference>
<protein>
    <submittedName>
        <fullName evidence="5">Response regulator transcription factor</fullName>
    </submittedName>
</protein>
<evidence type="ECO:0000256" key="3">
    <source>
        <dbReference type="ARBA" id="ARBA00023163"/>
    </source>
</evidence>
<name>A0A7G5BZ51_9BACL</name>
<keyword evidence="2" id="KW-0238">DNA-binding</keyword>
<dbReference type="AlphaFoldDB" id="A0A7G5BZ51"/>
<dbReference type="SUPFAM" id="SSF55781">
    <property type="entry name" value="GAF domain-like"/>
    <property type="match status" value="1"/>
</dbReference>
<dbReference type="PROSITE" id="PS50043">
    <property type="entry name" value="HTH_LUXR_2"/>
    <property type="match status" value="1"/>
</dbReference>
<organism evidence="5 6">
    <name type="scientific">Cohnella cholangitidis</name>
    <dbReference type="NCBI Taxonomy" id="2598458"/>
    <lineage>
        <taxon>Bacteria</taxon>
        <taxon>Bacillati</taxon>
        <taxon>Bacillota</taxon>
        <taxon>Bacilli</taxon>
        <taxon>Bacillales</taxon>
        <taxon>Paenibacillaceae</taxon>
        <taxon>Cohnella</taxon>
    </lineage>
</organism>
<keyword evidence="6" id="KW-1185">Reference proteome</keyword>
<dbReference type="PROSITE" id="PS00622">
    <property type="entry name" value="HTH_LUXR_1"/>
    <property type="match status" value="1"/>
</dbReference>
<dbReference type="Proteomes" id="UP000515679">
    <property type="component" value="Chromosome"/>
</dbReference>
<evidence type="ECO:0000256" key="2">
    <source>
        <dbReference type="ARBA" id="ARBA00023125"/>
    </source>
</evidence>
<dbReference type="PRINTS" id="PR00038">
    <property type="entry name" value="HTHLUXR"/>
</dbReference>
<evidence type="ECO:0000256" key="1">
    <source>
        <dbReference type="ARBA" id="ARBA00023015"/>
    </source>
</evidence>
<dbReference type="PANTHER" id="PTHR44688:SF16">
    <property type="entry name" value="DNA-BINDING TRANSCRIPTIONAL ACTIVATOR DEVR_DOSR"/>
    <property type="match status" value="1"/>
</dbReference>
<proteinExistence type="predicted"/>
<keyword evidence="1" id="KW-0805">Transcription regulation</keyword>
<dbReference type="SUPFAM" id="SSF46894">
    <property type="entry name" value="C-terminal effector domain of the bipartite response regulators"/>
    <property type="match status" value="1"/>
</dbReference>
<evidence type="ECO:0000313" key="5">
    <source>
        <dbReference type="EMBL" id="QMV42235.1"/>
    </source>
</evidence>
<dbReference type="InterPro" id="IPR036388">
    <property type="entry name" value="WH-like_DNA-bd_sf"/>
</dbReference>
<dbReference type="KEGG" id="cchl:FPL14_14300"/>
<dbReference type="SMART" id="SM00421">
    <property type="entry name" value="HTH_LUXR"/>
    <property type="match status" value="1"/>
</dbReference>
<evidence type="ECO:0000313" key="6">
    <source>
        <dbReference type="Proteomes" id="UP000515679"/>
    </source>
</evidence>
<dbReference type="GO" id="GO:0006355">
    <property type="term" value="P:regulation of DNA-templated transcription"/>
    <property type="evidence" value="ECO:0007669"/>
    <property type="project" value="InterPro"/>
</dbReference>
<evidence type="ECO:0000259" key="4">
    <source>
        <dbReference type="PROSITE" id="PS50043"/>
    </source>
</evidence>
<dbReference type="InterPro" id="IPR016032">
    <property type="entry name" value="Sig_transdc_resp-reg_C-effctor"/>
</dbReference>
<dbReference type="Gene3D" id="1.10.10.10">
    <property type="entry name" value="Winged helix-like DNA-binding domain superfamily/Winged helix DNA-binding domain"/>
    <property type="match status" value="1"/>
</dbReference>
<feature type="domain" description="HTH luxR-type" evidence="4">
    <location>
        <begin position="121"/>
        <end position="187"/>
    </location>
</feature>
<dbReference type="GO" id="GO:0003677">
    <property type="term" value="F:DNA binding"/>
    <property type="evidence" value="ECO:0007669"/>
    <property type="project" value="UniProtKB-KW"/>
</dbReference>